<dbReference type="Proteomes" id="UP000295668">
    <property type="component" value="Unassembled WGS sequence"/>
</dbReference>
<evidence type="ECO:0000259" key="2">
    <source>
        <dbReference type="Pfam" id="PF00582"/>
    </source>
</evidence>
<keyword evidence="4" id="KW-1185">Reference proteome</keyword>
<dbReference type="SUPFAM" id="SSF52402">
    <property type="entry name" value="Adenine nucleotide alpha hydrolases-like"/>
    <property type="match status" value="2"/>
</dbReference>
<dbReference type="InterPro" id="IPR014729">
    <property type="entry name" value="Rossmann-like_a/b/a_fold"/>
</dbReference>
<organism evidence="3 4">
    <name type="scientific">Pedobacter changchengzhani</name>
    <dbReference type="NCBI Taxonomy" id="2529274"/>
    <lineage>
        <taxon>Bacteria</taxon>
        <taxon>Pseudomonadati</taxon>
        <taxon>Bacteroidota</taxon>
        <taxon>Sphingobacteriia</taxon>
        <taxon>Sphingobacteriales</taxon>
        <taxon>Sphingobacteriaceae</taxon>
        <taxon>Pedobacter</taxon>
    </lineage>
</organism>
<dbReference type="InterPro" id="IPR006016">
    <property type="entry name" value="UspA"/>
</dbReference>
<dbReference type="PANTHER" id="PTHR46268">
    <property type="entry name" value="STRESS RESPONSE PROTEIN NHAX"/>
    <property type="match status" value="1"/>
</dbReference>
<accession>A0A4R5ML32</accession>
<name>A0A4R5ML32_9SPHI</name>
<reference evidence="3 4" key="1">
    <citation type="submission" date="2019-02" db="EMBL/GenBank/DDBJ databases">
        <title>Pedobacter sp. nov., a novel speices isolated from soil of pinguins habitat in Antarcitica.</title>
        <authorList>
            <person name="He R.-H."/>
        </authorList>
    </citation>
    <scope>NUCLEOTIDE SEQUENCE [LARGE SCALE GENOMIC DNA]</scope>
    <source>
        <strain evidence="3 4">E01020</strain>
    </source>
</reference>
<proteinExistence type="inferred from homology"/>
<evidence type="ECO:0000313" key="4">
    <source>
        <dbReference type="Proteomes" id="UP000295668"/>
    </source>
</evidence>
<dbReference type="AlphaFoldDB" id="A0A4R5ML32"/>
<dbReference type="RefSeq" id="WP_133262124.1">
    <property type="nucleotide sequence ID" value="NZ_SJCY01000004.1"/>
</dbReference>
<dbReference type="OrthoDB" id="9788959at2"/>
<dbReference type="PANTHER" id="PTHR46268:SF6">
    <property type="entry name" value="UNIVERSAL STRESS PROTEIN UP12"/>
    <property type="match status" value="1"/>
</dbReference>
<dbReference type="EMBL" id="SJCY01000004">
    <property type="protein sequence ID" value="TDG36394.1"/>
    <property type="molecule type" value="Genomic_DNA"/>
</dbReference>
<sequence length="287" mass="31984">MKSLLILTDFSANGDNAARYGYHLAKALKLNVILCNAVIIPAQIAVAGDIVWPMDGYDSVMDDSDKQLTRLREDFEDENIIGDFQPQVSCINQTGRLDDVVSIVTDSYHPTLIVMGIHNKGIANILADDNSKNMINATKCPLLLVPSGKLFSNLDKIAFATSFEYPDLDCEDIFKIIYMANAFSAQILIAHVHDEKSEVSKADADLIIKISTHTKYPNICYRSIQNEHLITGLDLFCMDEEINLLVMVHRPHNFIDIILKGSQTQKMATHIAIPLLVLPDEKIELAL</sequence>
<feature type="domain" description="UspA" evidence="2">
    <location>
        <begin position="2"/>
        <end position="146"/>
    </location>
</feature>
<dbReference type="Gene3D" id="3.40.50.620">
    <property type="entry name" value="HUPs"/>
    <property type="match status" value="2"/>
</dbReference>
<evidence type="ECO:0000256" key="1">
    <source>
        <dbReference type="ARBA" id="ARBA00008791"/>
    </source>
</evidence>
<evidence type="ECO:0000313" key="3">
    <source>
        <dbReference type="EMBL" id="TDG36394.1"/>
    </source>
</evidence>
<gene>
    <name evidence="3" type="ORF">EZJ43_07705</name>
</gene>
<protein>
    <recommendedName>
        <fullName evidence="2">UspA domain-containing protein</fullName>
    </recommendedName>
</protein>
<comment type="caution">
    <text evidence="3">The sequence shown here is derived from an EMBL/GenBank/DDBJ whole genome shotgun (WGS) entry which is preliminary data.</text>
</comment>
<dbReference type="Pfam" id="PF00582">
    <property type="entry name" value="Usp"/>
    <property type="match status" value="1"/>
</dbReference>
<comment type="similarity">
    <text evidence="1">Belongs to the universal stress protein A family.</text>
</comment>